<dbReference type="RefSeq" id="WP_025836641.1">
    <property type="nucleotide sequence ID" value="NZ_CP072389.1"/>
</dbReference>
<organism evidence="3 4">
    <name type="scientific">Prevotella scopos JCM 17725</name>
    <dbReference type="NCBI Taxonomy" id="1236518"/>
    <lineage>
        <taxon>Bacteria</taxon>
        <taxon>Pseudomonadati</taxon>
        <taxon>Bacteroidota</taxon>
        <taxon>Bacteroidia</taxon>
        <taxon>Bacteroidales</taxon>
        <taxon>Prevotellaceae</taxon>
        <taxon>Prevotella</taxon>
    </lineage>
</organism>
<feature type="domain" description="DUF5117" evidence="2">
    <location>
        <begin position="116"/>
        <end position="300"/>
    </location>
</feature>
<accession>A0AAX2F1G9</accession>
<feature type="domain" description="EcxA zinc-binding" evidence="1">
    <location>
        <begin position="432"/>
        <end position="733"/>
    </location>
</feature>
<evidence type="ECO:0000259" key="1">
    <source>
        <dbReference type="Pfam" id="PF16313"/>
    </source>
</evidence>
<dbReference type="PANTHER" id="PTHR38478:SF1">
    <property type="entry name" value="ZINC DEPENDENT METALLOPROTEASE DOMAIN LIPOPROTEIN"/>
    <property type="match status" value="1"/>
</dbReference>
<evidence type="ECO:0008006" key="5">
    <source>
        <dbReference type="Google" id="ProtNLM"/>
    </source>
</evidence>
<dbReference type="Gene3D" id="3.40.390.10">
    <property type="entry name" value="Collagenase (Catalytic Domain)"/>
    <property type="match status" value="1"/>
</dbReference>
<dbReference type="InterPro" id="IPR033413">
    <property type="entry name" value="DUF5117"/>
</dbReference>
<dbReference type="InterPro" id="IPR032534">
    <property type="entry name" value="EcxA_zinc-bd"/>
</dbReference>
<dbReference type="PANTHER" id="PTHR38478">
    <property type="entry name" value="PEPTIDASE M1A AND M12B"/>
    <property type="match status" value="1"/>
</dbReference>
<dbReference type="Proteomes" id="UP000184105">
    <property type="component" value="Unassembled WGS sequence"/>
</dbReference>
<dbReference type="InterPro" id="IPR024079">
    <property type="entry name" value="MetalloPept_cat_dom_sf"/>
</dbReference>
<dbReference type="AlphaFoldDB" id="A0AAX2F1G9"/>
<dbReference type="Pfam" id="PF16313">
    <property type="entry name" value="DUF4953"/>
    <property type="match status" value="1"/>
</dbReference>
<gene>
    <name evidence="3" type="ORF">SAMN05444364_10153</name>
</gene>
<name>A0AAX2F1G9_9BACT</name>
<keyword evidence="4" id="KW-1185">Reference proteome</keyword>
<evidence type="ECO:0000313" key="3">
    <source>
        <dbReference type="EMBL" id="SHF54197.1"/>
    </source>
</evidence>
<dbReference type="GO" id="GO:0008237">
    <property type="term" value="F:metallopeptidase activity"/>
    <property type="evidence" value="ECO:0007669"/>
    <property type="project" value="InterPro"/>
</dbReference>
<dbReference type="SUPFAM" id="SSF55486">
    <property type="entry name" value="Metalloproteases ('zincins'), catalytic domain"/>
    <property type="match status" value="1"/>
</dbReference>
<dbReference type="CDD" id="cd04276">
    <property type="entry name" value="ZnMc_MMP_like_2"/>
    <property type="match status" value="1"/>
</dbReference>
<sequence>MKYSLIANQLMRRILLLLLLFSLVATSGAAFPFSKRKKKAQSTQTEKKSAYERALTEQLTESVRGSFVSFHKTDGRILMELPKQSLGRDMIIGVTISSVSNPKMGDLGFKNSNLVHVRFIEKDSSVVMQVVNTDLFVPKNQPSATLAARLNYDNLDFFSFPIKAHNDSTGAVLFDASSFILKENRFFPVIAKNVGSYTVNSSLKDNLTRVTKLKVFDENACVGMDRHYIISLSGKKGSPITNYPVTIGVNFTLALLPNDLMTPRLSDTRVGMFLMNKDVLKKDGSIDKATFVKRWRLVPKDTAAYFAGELCEPTKPIVYYVENTFPPLWKRAIKAGVLWWNKAFERIGFKNVMQVADFPANDPNFDPDNFKYSCIRYLPTDVENAMGPSWTDPRTGEVINATVLVYNDVVNTINNWRFVQTAQIDPRARGAQMPDSIIEETLEYIIAHEIGHTLGFMHNMAASAALPTDSLRSPAFTQKYGTTASIMDYARFNYVAQPTDHGVKLTPPRLGVYDYYAIEWAYKLFPGSKGFEDDAKQLRLLADKHEGDPFYRYGLQQTGTKYDPSAIEEDLGDDPVKSSTYGMDNLRMILKNLDHWIGDEDGDNRKAELYNEVLSQAMHYVRNVSVNVPGIYLYQTSEKSGLPRYKVVPKTKQKESVQWLLKQARTFATLGNDTIEKKLPFGANKPFKILARDVQSLAMMATSKLAISYYLDSTSYSPIEYMEDVYQDVFGKTIAGKENLSVADLSMQRLYVDLLQEGVSDMKQAPNVHNLQMPLTSVNSVITNMLRRNEAEKEHTECCYLADRQRSLDDDTHFLNFGNGYGEPEPLWGTTVNRTSEFQLEYAQKLLSLLETTIPRVSSPDLKAHYMLLEKRLKKYLK</sequence>
<dbReference type="EMBL" id="FQWA01000001">
    <property type="protein sequence ID" value="SHF54197.1"/>
    <property type="molecule type" value="Genomic_DNA"/>
</dbReference>
<evidence type="ECO:0000313" key="4">
    <source>
        <dbReference type="Proteomes" id="UP000184105"/>
    </source>
</evidence>
<dbReference type="InterPro" id="IPR034032">
    <property type="entry name" value="Zn_MMP-like_bac"/>
</dbReference>
<proteinExistence type="predicted"/>
<reference evidence="3 4" key="1">
    <citation type="submission" date="2016-11" db="EMBL/GenBank/DDBJ databases">
        <authorList>
            <person name="Varghese N."/>
            <person name="Submissions S."/>
        </authorList>
    </citation>
    <scope>NUCLEOTIDE SEQUENCE [LARGE SCALE GENOMIC DNA]</scope>
    <source>
        <strain evidence="3 4">DSM 22613</strain>
    </source>
</reference>
<evidence type="ECO:0000259" key="2">
    <source>
        <dbReference type="Pfam" id="PF17148"/>
    </source>
</evidence>
<comment type="caution">
    <text evidence="3">The sequence shown here is derived from an EMBL/GenBank/DDBJ whole genome shotgun (WGS) entry which is preliminary data.</text>
</comment>
<dbReference type="Pfam" id="PF17148">
    <property type="entry name" value="DUF5117"/>
    <property type="match status" value="1"/>
</dbReference>
<protein>
    <recommendedName>
        <fullName evidence="5">Peptidase M12A astacin</fullName>
    </recommendedName>
</protein>